<dbReference type="EMBL" id="MKGL01000028">
    <property type="protein sequence ID" value="RNF10704.1"/>
    <property type="molecule type" value="Genomic_DNA"/>
</dbReference>
<dbReference type="InterPro" id="IPR000719">
    <property type="entry name" value="Prot_kinase_dom"/>
</dbReference>
<sequence>MRQPTVAFLLAFFTLLVCREHLREYFYTLNREALGARIKRVDSTTLYTNTRVEIWEMLRKKVLGIGASSATILVQDTVSNGELRVLKRINVSSWKPSDVTETHETYKALLNAQVVYMAKLHMVMLQGSFLNTVTTYYARGDLEAYIEDGSRNPFDEATTVRWLLVIARVVEQVHQLRGGCFYGLSLDRIFFADDALEVRVGLPMPRLLYFKWLSDREALGAAVEREYPPEAVNEHRYEANVSDVWHLGLVGMKLLSAHTSYFSRSTKLRSIITSMMEPSAQRRLTLAEVVWELTKLVGGDNVPQLPEALVGPTSPRHFTAAVSCGMTAQATAPSTDNSTADEANEKNGNNFSYELPAQCEVLRTPNTTARGARARLHSNWHRRAMEQFEELQRLNASSPGRSGACSPTLRRSRSLSSGAGTPCLRSSRNTAATPPASRMLKTPARFTERNSRDSFDNAATRSRTATDMVQNMLREQEKEQQRREALRQEQKARRWKQQEKDREALNVHQNHLDNMKKIRSNLDKETKHDIRRHIKNWKKQRALLPNGNVIVNKEDGVAVFAPKHRPPPALEVSLTKDHEKDLAAITTLDSERSKRIVPISTFTSSRRPASVPVGSHLSPPRVVPSRCAAIYHESGVGPRTPKTRAMLVSTPPPLSSALTSNDAFSTTSPKTTNHGSLIFPTGKELVGRSPVSLSSADLFDFPLAQRSNEVVQYSPRSNGRAREGSLLSSLDASVTNLKNSLAKLLANHDRYVEVIDVVNAFVVRPEADRCNPNLNVAFMNTLRNLLDNEQQFLAAAPLCAQLMALQGFLKRPTLVKKRDSRASESSVCHDE</sequence>
<accession>A0A422NZ37</accession>
<dbReference type="GO" id="GO:0005524">
    <property type="term" value="F:ATP binding"/>
    <property type="evidence" value="ECO:0007669"/>
    <property type="project" value="UniProtKB-UniRule"/>
</dbReference>
<feature type="domain" description="Protein kinase" evidence="4">
    <location>
        <begin position="57"/>
        <end position="297"/>
    </location>
</feature>
<dbReference type="VEuPathDB" id="TriTrypDB:TRSC58_04147"/>
<dbReference type="SMART" id="SM00220">
    <property type="entry name" value="S_TKc"/>
    <property type="match status" value="1"/>
</dbReference>
<dbReference type="GO" id="GO:0004674">
    <property type="term" value="F:protein serine/threonine kinase activity"/>
    <property type="evidence" value="ECO:0007669"/>
    <property type="project" value="UniProtKB-KW"/>
</dbReference>
<feature type="signal peptide" evidence="3">
    <location>
        <begin position="1"/>
        <end position="19"/>
    </location>
</feature>
<dbReference type="RefSeq" id="XP_029241722.1">
    <property type="nucleotide sequence ID" value="XM_029378453.1"/>
</dbReference>
<evidence type="ECO:0000259" key="4">
    <source>
        <dbReference type="PROSITE" id="PS50011"/>
    </source>
</evidence>
<dbReference type="AlphaFoldDB" id="A0A422NZ37"/>
<keyword evidence="1" id="KW-0067">ATP-binding</keyword>
<feature type="region of interest" description="Disordered" evidence="2">
    <location>
        <begin position="330"/>
        <end position="349"/>
    </location>
</feature>
<feature type="binding site" evidence="1">
    <location>
        <position position="87"/>
    </location>
    <ligand>
        <name>ATP</name>
        <dbReference type="ChEBI" id="CHEBI:30616"/>
    </ligand>
</feature>
<name>A0A422NZ37_TRYRA</name>
<evidence type="ECO:0000313" key="5">
    <source>
        <dbReference type="EMBL" id="RNF10704.1"/>
    </source>
</evidence>
<dbReference type="InterPro" id="IPR017441">
    <property type="entry name" value="Protein_kinase_ATP_BS"/>
</dbReference>
<feature type="chain" id="PRO_5019199430" evidence="3">
    <location>
        <begin position="20"/>
        <end position="831"/>
    </location>
</feature>
<keyword evidence="5" id="KW-0723">Serine/threonine-protein kinase</keyword>
<proteinExistence type="predicted"/>
<evidence type="ECO:0000313" key="6">
    <source>
        <dbReference type="Proteomes" id="UP000283634"/>
    </source>
</evidence>
<dbReference type="PROSITE" id="PS50011">
    <property type="entry name" value="PROTEIN_KINASE_DOM"/>
    <property type="match status" value="1"/>
</dbReference>
<protein>
    <submittedName>
        <fullName evidence="5">Putative serine/threonine protein kinase</fullName>
        <ecNumber evidence="5">2.7.11.-</ecNumber>
    </submittedName>
</protein>
<feature type="compositionally biased region" description="Polar residues" evidence="2">
    <location>
        <begin position="661"/>
        <end position="671"/>
    </location>
</feature>
<reference evidence="5 6" key="1">
    <citation type="journal article" date="2018" name="BMC Genomics">
        <title>Genomic comparison of Trypanosoma conorhini and Trypanosoma rangeli to Trypanosoma cruzi strains of high and low virulence.</title>
        <authorList>
            <person name="Bradwell K.R."/>
            <person name="Koparde V.N."/>
            <person name="Matveyev A.V."/>
            <person name="Serrano M.G."/>
            <person name="Alves J.M."/>
            <person name="Parikh H."/>
            <person name="Huang B."/>
            <person name="Lee V."/>
            <person name="Espinosa-Alvarez O."/>
            <person name="Ortiz P.A."/>
            <person name="Costa-Martins A.G."/>
            <person name="Teixeira M.M."/>
            <person name="Buck G.A."/>
        </authorList>
    </citation>
    <scope>NUCLEOTIDE SEQUENCE [LARGE SCALE GENOMIC DNA]</scope>
    <source>
        <strain evidence="5 6">AM80</strain>
    </source>
</reference>
<organism evidence="5 6">
    <name type="scientific">Trypanosoma rangeli</name>
    <dbReference type="NCBI Taxonomy" id="5698"/>
    <lineage>
        <taxon>Eukaryota</taxon>
        <taxon>Discoba</taxon>
        <taxon>Euglenozoa</taxon>
        <taxon>Kinetoplastea</taxon>
        <taxon>Metakinetoplastina</taxon>
        <taxon>Trypanosomatida</taxon>
        <taxon>Trypanosomatidae</taxon>
        <taxon>Trypanosoma</taxon>
        <taxon>Herpetosoma</taxon>
    </lineage>
</organism>
<feature type="compositionally biased region" description="Basic and acidic residues" evidence="2">
    <location>
        <begin position="474"/>
        <end position="502"/>
    </location>
</feature>
<dbReference type="SUPFAM" id="SSF56112">
    <property type="entry name" value="Protein kinase-like (PK-like)"/>
    <property type="match status" value="1"/>
</dbReference>
<dbReference type="Proteomes" id="UP000283634">
    <property type="component" value="Unassembled WGS sequence"/>
</dbReference>
<keyword evidence="5" id="KW-0808">Transferase</keyword>
<keyword evidence="1" id="KW-0547">Nucleotide-binding</keyword>
<feature type="compositionally biased region" description="Polar residues" evidence="2">
    <location>
        <begin position="457"/>
        <end position="469"/>
    </location>
</feature>
<feature type="region of interest" description="Disordered" evidence="2">
    <location>
        <begin position="393"/>
        <end position="502"/>
    </location>
</feature>
<keyword evidence="3" id="KW-0732">Signal</keyword>
<dbReference type="PROSITE" id="PS00107">
    <property type="entry name" value="PROTEIN_KINASE_ATP"/>
    <property type="match status" value="1"/>
</dbReference>
<dbReference type="OMA" id="WQRQNNQ"/>
<comment type="caution">
    <text evidence="5">The sequence shown here is derived from an EMBL/GenBank/DDBJ whole genome shotgun (WGS) entry which is preliminary data.</text>
</comment>
<dbReference type="EC" id="2.7.11.-" evidence="5"/>
<gene>
    <name evidence="5" type="ORF">TraAM80_01408</name>
</gene>
<dbReference type="Gene3D" id="1.10.510.10">
    <property type="entry name" value="Transferase(Phosphotransferase) domain 1"/>
    <property type="match status" value="1"/>
</dbReference>
<keyword evidence="5" id="KW-0418">Kinase</keyword>
<dbReference type="OrthoDB" id="252503at2759"/>
<dbReference type="InterPro" id="IPR011009">
    <property type="entry name" value="Kinase-like_dom_sf"/>
</dbReference>
<evidence type="ECO:0000256" key="1">
    <source>
        <dbReference type="PROSITE-ProRule" id="PRU10141"/>
    </source>
</evidence>
<feature type="compositionally biased region" description="Basic and acidic residues" evidence="2">
    <location>
        <begin position="446"/>
        <end position="455"/>
    </location>
</feature>
<feature type="region of interest" description="Disordered" evidence="2">
    <location>
        <begin position="651"/>
        <end position="671"/>
    </location>
</feature>
<keyword evidence="6" id="KW-1185">Reference proteome</keyword>
<evidence type="ECO:0000256" key="3">
    <source>
        <dbReference type="SAM" id="SignalP"/>
    </source>
</evidence>
<dbReference type="GeneID" id="40325341"/>
<evidence type="ECO:0000256" key="2">
    <source>
        <dbReference type="SAM" id="MobiDB-lite"/>
    </source>
</evidence>